<dbReference type="PROSITE" id="PS00101">
    <property type="entry name" value="HEXAPEP_TRANSFERASES"/>
    <property type="match status" value="1"/>
</dbReference>
<dbReference type="GO" id="GO:0008374">
    <property type="term" value="F:O-acyltransferase activity"/>
    <property type="evidence" value="ECO:0007669"/>
    <property type="project" value="TreeGrafter"/>
</dbReference>
<dbReference type="InterPro" id="IPR001451">
    <property type="entry name" value="Hexapep"/>
</dbReference>
<comment type="similarity">
    <text evidence="1">Belongs to the transferase hexapeptide repeat family.</text>
</comment>
<comment type="caution">
    <text evidence="6">The sequence shown here is derived from an EMBL/GenBank/DDBJ whole genome shotgun (WGS) entry which is preliminary data.</text>
</comment>
<dbReference type="PANTHER" id="PTHR23416">
    <property type="entry name" value="SIALIC ACID SYNTHASE-RELATED"/>
    <property type="match status" value="1"/>
</dbReference>
<dbReference type="InterPro" id="IPR051159">
    <property type="entry name" value="Hexapeptide_acetyltransf"/>
</dbReference>
<evidence type="ECO:0000313" key="6">
    <source>
        <dbReference type="EMBL" id="RNL79015.1"/>
    </source>
</evidence>
<keyword evidence="2 6" id="KW-0808">Transferase</keyword>
<dbReference type="FunFam" id="2.160.10.10:FF:000025">
    <property type="entry name" value="Hexapeptide-repeat containing-acetyltransferase"/>
    <property type="match status" value="1"/>
</dbReference>
<feature type="region of interest" description="Disordered" evidence="5">
    <location>
        <begin position="1"/>
        <end position="35"/>
    </location>
</feature>
<dbReference type="SUPFAM" id="SSF51161">
    <property type="entry name" value="Trimeric LpxA-like enzymes"/>
    <property type="match status" value="1"/>
</dbReference>
<dbReference type="AlphaFoldDB" id="A0A3N0DTR1"/>
<keyword evidence="7" id="KW-1185">Reference proteome</keyword>
<dbReference type="Pfam" id="PF00132">
    <property type="entry name" value="Hexapep"/>
    <property type="match status" value="1"/>
</dbReference>
<sequence>MNAERVCQEPRAGPPEPRASIDPVRNEQRLRTGTPESRAFAERVQLVMGLTARLNALPFDDLDGRRVLLTEIFDGPVPDSLSILPPFYCDYGLGATFGEKVFINQGCYFLDLGGITVGDRVLIGPGVTLSTAGHPVEVAERFEFITHAPIVIEDDVWIGAGATVTPGVTIGHGSVVGAGAVVATDVPPMCVVTGAGVVQRKQLD</sequence>
<accession>A0A3N0DTR1</accession>
<dbReference type="CDD" id="cd03357">
    <property type="entry name" value="LbH_MAT_GAT"/>
    <property type="match status" value="1"/>
</dbReference>
<dbReference type="EMBL" id="RJSG01000002">
    <property type="protein sequence ID" value="RNL79015.1"/>
    <property type="molecule type" value="Genomic_DNA"/>
</dbReference>
<evidence type="ECO:0000256" key="2">
    <source>
        <dbReference type="ARBA" id="ARBA00022679"/>
    </source>
</evidence>
<dbReference type="Gene3D" id="2.160.10.10">
    <property type="entry name" value="Hexapeptide repeat proteins"/>
    <property type="match status" value="1"/>
</dbReference>
<organism evidence="6 7">
    <name type="scientific">Nocardioides marmorisolisilvae</name>
    <dbReference type="NCBI Taxonomy" id="1542737"/>
    <lineage>
        <taxon>Bacteria</taxon>
        <taxon>Bacillati</taxon>
        <taxon>Actinomycetota</taxon>
        <taxon>Actinomycetes</taxon>
        <taxon>Propionibacteriales</taxon>
        <taxon>Nocardioidaceae</taxon>
        <taxon>Nocardioides</taxon>
    </lineage>
</organism>
<evidence type="ECO:0000256" key="4">
    <source>
        <dbReference type="ARBA" id="ARBA00023315"/>
    </source>
</evidence>
<dbReference type="InterPro" id="IPR018357">
    <property type="entry name" value="Hexapep_transf_CS"/>
</dbReference>
<protein>
    <submittedName>
        <fullName evidence="6">Sugar O-acetyltransferase</fullName>
    </submittedName>
</protein>
<reference evidence="6 7" key="1">
    <citation type="submission" date="2018-11" db="EMBL/GenBank/DDBJ databases">
        <authorList>
            <person name="Li F."/>
        </authorList>
    </citation>
    <scope>NUCLEOTIDE SEQUENCE [LARGE SCALE GENOMIC DNA]</scope>
    <source>
        <strain evidence="6 7">KIS18-7</strain>
    </source>
</reference>
<evidence type="ECO:0000256" key="5">
    <source>
        <dbReference type="SAM" id="MobiDB-lite"/>
    </source>
</evidence>
<dbReference type="Proteomes" id="UP000277094">
    <property type="component" value="Unassembled WGS sequence"/>
</dbReference>
<dbReference type="InterPro" id="IPR011004">
    <property type="entry name" value="Trimer_LpxA-like_sf"/>
</dbReference>
<dbReference type="OrthoDB" id="2643438at2"/>
<dbReference type="GO" id="GO:0005829">
    <property type="term" value="C:cytosol"/>
    <property type="evidence" value="ECO:0007669"/>
    <property type="project" value="TreeGrafter"/>
</dbReference>
<evidence type="ECO:0000313" key="7">
    <source>
        <dbReference type="Proteomes" id="UP000277094"/>
    </source>
</evidence>
<evidence type="ECO:0000256" key="1">
    <source>
        <dbReference type="ARBA" id="ARBA00007274"/>
    </source>
</evidence>
<gene>
    <name evidence="6" type="ORF">EFL95_08190</name>
</gene>
<keyword evidence="3" id="KW-0677">Repeat</keyword>
<name>A0A3N0DTR1_9ACTN</name>
<evidence type="ECO:0000256" key="3">
    <source>
        <dbReference type="ARBA" id="ARBA00022737"/>
    </source>
</evidence>
<proteinExistence type="inferred from homology"/>
<keyword evidence="4" id="KW-0012">Acyltransferase</keyword>
<dbReference type="PANTHER" id="PTHR23416:SF23">
    <property type="entry name" value="ACETYLTRANSFERASE C18B11.09C-RELATED"/>
    <property type="match status" value="1"/>
</dbReference>